<evidence type="ECO:0000256" key="4">
    <source>
        <dbReference type="ARBA" id="ARBA00038560"/>
    </source>
</evidence>
<comment type="subunit">
    <text evidence="4 6">The basal body constitutes a major portion of the flagellar organelle and consists of five rings (E,L,P,S, and M) mounted on a central rod. The rod consists of about 26 subunits of FlgG in the distal portion, and FlgB, FlgC and FlgF are thought to build up the proximal portion of the rod with about 6 subunits each.</text>
</comment>
<evidence type="ECO:0000259" key="9">
    <source>
        <dbReference type="Pfam" id="PF22692"/>
    </source>
</evidence>
<dbReference type="InterPro" id="IPR020013">
    <property type="entry name" value="Flagellar_FlgE/F/G"/>
</dbReference>
<dbReference type="KEGG" id="kim:G3T16_01875"/>
<keyword evidence="11" id="KW-1185">Reference proteome</keyword>
<dbReference type="Pfam" id="PF22692">
    <property type="entry name" value="LlgE_F_G_D1"/>
    <property type="match status" value="1"/>
</dbReference>
<evidence type="ECO:0000256" key="1">
    <source>
        <dbReference type="ARBA" id="ARBA00004117"/>
    </source>
</evidence>
<feature type="domain" description="Flagellar hook protein FlgE/F/G-like D1" evidence="9">
    <location>
        <begin position="87"/>
        <end position="146"/>
    </location>
</feature>
<evidence type="ECO:0000259" key="7">
    <source>
        <dbReference type="Pfam" id="PF00460"/>
    </source>
</evidence>
<keyword evidence="3 6" id="KW-0975">Bacterial flagellum</keyword>
<evidence type="ECO:0000313" key="10">
    <source>
        <dbReference type="EMBL" id="QIB64338.1"/>
    </source>
</evidence>
<keyword evidence="10" id="KW-0966">Cell projection</keyword>
<evidence type="ECO:0000256" key="5">
    <source>
        <dbReference type="ARBA" id="ARBA00040228"/>
    </source>
</evidence>
<dbReference type="Proteomes" id="UP000477680">
    <property type="component" value="Chromosome"/>
</dbReference>
<evidence type="ECO:0000256" key="6">
    <source>
        <dbReference type="RuleBase" id="RU362116"/>
    </source>
</evidence>
<dbReference type="GO" id="GO:0030694">
    <property type="term" value="C:bacterial-type flagellum basal body, rod"/>
    <property type="evidence" value="ECO:0007669"/>
    <property type="project" value="UniProtKB-UniRule"/>
</dbReference>
<reference evidence="10 11" key="1">
    <citation type="submission" date="2020-02" db="EMBL/GenBank/DDBJ databases">
        <title>Genome sequencing for Kineobactrum sp. M2.</title>
        <authorList>
            <person name="Park S.-J."/>
        </authorList>
    </citation>
    <scope>NUCLEOTIDE SEQUENCE [LARGE SCALE GENOMIC DNA]</scope>
    <source>
        <strain evidence="10 11">M2</strain>
    </source>
</reference>
<dbReference type="InterPro" id="IPR053967">
    <property type="entry name" value="LlgE_F_G-like_D1"/>
</dbReference>
<sequence length="252" mass="25899">MDRILYTAMSGAKQSFDQQAVVSNNLANVSTSGFRAQLNAMRSVPVQGDGLLPTRVSVAASTPGSDFSAGPVNATGRDLDVALQDGAWLAVQADDGSEAYTRRGDLQVDGNGMITSAGKPVIGDGGPLVVPLGSALSLGADGTISAIGAGEDPDAIVEVGRLKLVTPVENGLLRGIDGLFRALPNAEGEVPDLPADENARLMSGALEGSNVSAVESMVAMINSARRYEMQMKVIDDANTNAQQGNSLLSLQS</sequence>
<dbReference type="InterPro" id="IPR010930">
    <property type="entry name" value="Flg_bb/hook_C_dom"/>
</dbReference>
<dbReference type="InterPro" id="IPR037925">
    <property type="entry name" value="FlgE/F/G-like"/>
</dbReference>
<name>A0A6C0TXH7_9GAMM</name>
<proteinExistence type="inferred from homology"/>
<evidence type="ECO:0000259" key="8">
    <source>
        <dbReference type="Pfam" id="PF06429"/>
    </source>
</evidence>
<comment type="subcellular location">
    <subcellularLocation>
        <location evidence="1 6">Bacterial flagellum basal body</location>
    </subcellularLocation>
</comment>
<evidence type="ECO:0000313" key="11">
    <source>
        <dbReference type="Proteomes" id="UP000477680"/>
    </source>
</evidence>
<dbReference type="Pfam" id="PF00460">
    <property type="entry name" value="Flg_bb_rod"/>
    <property type="match status" value="1"/>
</dbReference>
<feature type="domain" description="Flagellar basal body rod protein N-terminal" evidence="7">
    <location>
        <begin position="5"/>
        <end position="35"/>
    </location>
</feature>
<comment type="similarity">
    <text evidence="2 6">Belongs to the flagella basal body rod proteins family.</text>
</comment>
<dbReference type="NCBIfam" id="TIGR03506">
    <property type="entry name" value="FlgEFG_subfam"/>
    <property type="match status" value="1"/>
</dbReference>
<dbReference type="SUPFAM" id="SSF117143">
    <property type="entry name" value="Flagellar hook protein flgE"/>
    <property type="match status" value="1"/>
</dbReference>
<dbReference type="PROSITE" id="PS00588">
    <property type="entry name" value="FLAGELLA_BB_ROD"/>
    <property type="match status" value="1"/>
</dbReference>
<dbReference type="GO" id="GO:0071978">
    <property type="term" value="P:bacterial-type flagellum-dependent swarming motility"/>
    <property type="evidence" value="ECO:0007669"/>
    <property type="project" value="TreeGrafter"/>
</dbReference>
<dbReference type="Pfam" id="PF06429">
    <property type="entry name" value="Flg_bbr_C"/>
    <property type="match status" value="1"/>
</dbReference>
<keyword evidence="10" id="KW-0969">Cilium</keyword>
<keyword evidence="10" id="KW-0282">Flagellum</keyword>
<dbReference type="PANTHER" id="PTHR30435">
    <property type="entry name" value="FLAGELLAR PROTEIN"/>
    <property type="match status" value="1"/>
</dbReference>
<dbReference type="InterPro" id="IPR001444">
    <property type="entry name" value="Flag_bb_rod_N"/>
</dbReference>
<dbReference type="RefSeq" id="WP_163493588.1">
    <property type="nucleotide sequence ID" value="NZ_CP048711.1"/>
</dbReference>
<organism evidence="10 11">
    <name type="scientific">Kineobactrum salinum</name>
    <dbReference type="NCBI Taxonomy" id="2708301"/>
    <lineage>
        <taxon>Bacteria</taxon>
        <taxon>Pseudomonadati</taxon>
        <taxon>Pseudomonadota</taxon>
        <taxon>Gammaproteobacteria</taxon>
        <taxon>Cellvibrionales</taxon>
        <taxon>Halieaceae</taxon>
        <taxon>Kineobactrum</taxon>
    </lineage>
</organism>
<evidence type="ECO:0000256" key="2">
    <source>
        <dbReference type="ARBA" id="ARBA00009677"/>
    </source>
</evidence>
<dbReference type="InterPro" id="IPR019776">
    <property type="entry name" value="Flagellar_basal_body_rod_CS"/>
</dbReference>
<accession>A0A6C0TXH7</accession>
<protein>
    <recommendedName>
        <fullName evidence="5 6">Flagellar basal-body rod protein FlgF</fullName>
    </recommendedName>
</protein>
<evidence type="ECO:0000256" key="3">
    <source>
        <dbReference type="ARBA" id="ARBA00023143"/>
    </source>
</evidence>
<gene>
    <name evidence="10" type="ORF">G3T16_01875</name>
</gene>
<dbReference type="PANTHER" id="PTHR30435:SF18">
    <property type="entry name" value="FLAGELLAR BASAL-BODY ROD PROTEIN FLGF"/>
    <property type="match status" value="1"/>
</dbReference>
<feature type="domain" description="Flagellar basal-body/hook protein C-terminal" evidence="8">
    <location>
        <begin position="202"/>
        <end position="247"/>
    </location>
</feature>
<dbReference type="EMBL" id="CP048711">
    <property type="protein sequence ID" value="QIB64338.1"/>
    <property type="molecule type" value="Genomic_DNA"/>
</dbReference>
<dbReference type="AlphaFoldDB" id="A0A6C0TXH7"/>
<dbReference type="NCBIfam" id="NF009280">
    <property type="entry name" value="PRK12640.1"/>
    <property type="match status" value="1"/>
</dbReference>